<organism evidence="1 2">
    <name type="scientific">Strongylus vulgaris</name>
    <name type="common">Blood worm</name>
    <dbReference type="NCBI Taxonomy" id="40348"/>
    <lineage>
        <taxon>Eukaryota</taxon>
        <taxon>Metazoa</taxon>
        <taxon>Ecdysozoa</taxon>
        <taxon>Nematoda</taxon>
        <taxon>Chromadorea</taxon>
        <taxon>Rhabditida</taxon>
        <taxon>Rhabditina</taxon>
        <taxon>Rhabditomorpha</taxon>
        <taxon>Strongyloidea</taxon>
        <taxon>Strongylidae</taxon>
        <taxon>Strongylus</taxon>
    </lineage>
</organism>
<name>A0A3P7JP24_STRVU</name>
<dbReference type="EMBL" id="UYYB01114454">
    <property type="protein sequence ID" value="VDM81769.1"/>
    <property type="molecule type" value="Genomic_DNA"/>
</dbReference>
<proteinExistence type="predicted"/>
<protein>
    <submittedName>
        <fullName evidence="1">Uncharacterized protein</fullName>
    </submittedName>
</protein>
<gene>
    <name evidence="1" type="ORF">SVUK_LOCUS16767</name>
</gene>
<evidence type="ECO:0000313" key="1">
    <source>
        <dbReference type="EMBL" id="VDM81769.1"/>
    </source>
</evidence>
<dbReference type="AlphaFoldDB" id="A0A3P7JP24"/>
<keyword evidence="2" id="KW-1185">Reference proteome</keyword>
<dbReference type="OrthoDB" id="5872422at2759"/>
<accession>A0A3P7JP24</accession>
<evidence type="ECO:0000313" key="2">
    <source>
        <dbReference type="Proteomes" id="UP000270094"/>
    </source>
</evidence>
<dbReference type="Proteomes" id="UP000270094">
    <property type="component" value="Unassembled WGS sequence"/>
</dbReference>
<sequence>MPQSGLSLPSVPLLLAGGNGSPESINAIRNQQYLSQLSRHQSEITAYNAKQMEYLDQQRRYQQAMLDHQAGAAMYGNPHVIRKTFGTIASLERAMAANGKTTISSTPTACVGLEVGSYSKGTAELNMFYRDDSDGNELHETIDPKDTVHPKAVLNLY</sequence>
<reference evidence="1 2" key="1">
    <citation type="submission" date="2018-11" db="EMBL/GenBank/DDBJ databases">
        <authorList>
            <consortium name="Pathogen Informatics"/>
        </authorList>
    </citation>
    <scope>NUCLEOTIDE SEQUENCE [LARGE SCALE GENOMIC DNA]</scope>
</reference>